<protein>
    <submittedName>
        <fullName evidence="1">Uncharacterized protein</fullName>
    </submittedName>
</protein>
<dbReference type="AlphaFoldDB" id="E2C7X5"/>
<organism evidence="2">
    <name type="scientific">Harpegnathos saltator</name>
    <name type="common">Jerdon's jumping ant</name>
    <dbReference type="NCBI Taxonomy" id="610380"/>
    <lineage>
        <taxon>Eukaryota</taxon>
        <taxon>Metazoa</taxon>
        <taxon>Ecdysozoa</taxon>
        <taxon>Arthropoda</taxon>
        <taxon>Hexapoda</taxon>
        <taxon>Insecta</taxon>
        <taxon>Pterygota</taxon>
        <taxon>Neoptera</taxon>
        <taxon>Endopterygota</taxon>
        <taxon>Hymenoptera</taxon>
        <taxon>Apocrita</taxon>
        <taxon>Aculeata</taxon>
        <taxon>Formicoidea</taxon>
        <taxon>Formicidae</taxon>
        <taxon>Ponerinae</taxon>
        <taxon>Ponerini</taxon>
        <taxon>Harpegnathos</taxon>
    </lineage>
</organism>
<sequence length="95" mass="10847">MLIKADCKSVRATLRDELCRREMLETRLLLIDGLAIGWQLKVRYPPPPPPVYHAGNPTSSDATHDRAYRIRVKRDRERDIPLGGGTTDATYWLSD</sequence>
<accession>E2C7X5</accession>
<evidence type="ECO:0000313" key="1">
    <source>
        <dbReference type="EMBL" id="EFN75945.1"/>
    </source>
</evidence>
<dbReference type="Proteomes" id="UP000008237">
    <property type="component" value="Unassembled WGS sequence"/>
</dbReference>
<proteinExistence type="predicted"/>
<keyword evidence="2" id="KW-1185">Reference proteome</keyword>
<reference evidence="1 2" key="1">
    <citation type="journal article" date="2010" name="Science">
        <title>Genomic comparison of the ants Camponotus floridanus and Harpegnathos saltator.</title>
        <authorList>
            <person name="Bonasio R."/>
            <person name="Zhang G."/>
            <person name="Ye C."/>
            <person name="Mutti N.S."/>
            <person name="Fang X."/>
            <person name="Qin N."/>
            <person name="Donahue G."/>
            <person name="Yang P."/>
            <person name="Li Q."/>
            <person name="Li C."/>
            <person name="Zhang P."/>
            <person name="Huang Z."/>
            <person name="Berger S.L."/>
            <person name="Reinberg D."/>
            <person name="Wang J."/>
            <person name="Liebig J."/>
        </authorList>
    </citation>
    <scope>NUCLEOTIDE SEQUENCE [LARGE SCALE GENOMIC DNA]</scope>
    <source>
        <strain evidence="1 2">R22 G/1</strain>
    </source>
</reference>
<name>E2C7X5_HARSA</name>
<dbReference type="InParanoid" id="E2C7X5"/>
<dbReference type="EMBL" id="GL453503">
    <property type="protein sequence ID" value="EFN75945.1"/>
    <property type="molecule type" value="Genomic_DNA"/>
</dbReference>
<evidence type="ECO:0000313" key="2">
    <source>
        <dbReference type="Proteomes" id="UP000008237"/>
    </source>
</evidence>
<gene>
    <name evidence="1" type="ORF">EAI_14064</name>
</gene>